<name>A0ABV4DNM3_9LACO</name>
<keyword evidence="6" id="KW-1185">Reference proteome</keyword>
<evidence type="ECO:0000259" key="3">
    <source>
        <dbReference type="Pfam" id="PF07261"/>
    </source>
</evidence>
<evidence type="ECO:0000256" key="2">
    <source>
        <dbReference type="SAM" id="MobiDB-lite"/>
    </source>
</evidence>
<organism evidence="5 6">
    <name type="scientific">Ligilactobacillus faecis</name>
    <dbReference type="NCBI Taxonomy" id="762833"/>
    <lineage>
        <taxon>Bacteria</taxon>
        <taxon>Bacillati</taxon>
        <taxon>Bacillota</taxon>
        <taxon>Bacilli</taxon>
        <taxon>Lactobacillales</taxon>
        <taxon>Lactobacillaceae</taxon>
        <taxon>Ligilactobacillus</taxon>
    </lineage>
</organism>
<feature type="domain" description="DnaD N-terminal" evidence="4">
    <location>
        <begin position="17"/>
        <end position="115"/>
    </location>
</feature>
<evidence type="ECO:0000313" key="6">
    <source>
        <dbReference type="Proteomes" id="UP001565236"/>
    </source>
</evidence>
<dbReference type="InterPro" id="IPR053162">
    <property type="entry name" value="DnaD"/>
</dbReference>
<sequence>MMDEILMRYLDAGQVVVSNLLLYNYRDLGLDESEFILILQLLSRDQQGKTVDLNEISQAMHLQDSQLGEVLRGLLEKKILRLVTKTDAAGKKYDKYDLSLLYAKLFKFQNELQEKQVAKQAQTDAKSVYQGIEVEFGRPLSPMELQTIDLWLNTEKYPPELILLALKEAVLNQVYNLKYIDRILLSWEKQNIKTSADVLRNQQKRRHAFENTERPKERGNRAKPSIPMYDWSKDD</sequence>
<evidence type="ECO:0000313" key="5">
    <source>
        <dbReference type="EMBL" id="MEY8662055.1"/>
    </source>
</evidence>
<dbReference type="Gene3D" id="1.10.10.630">
    <property type="entry name" value="DnaD domain-like"/>
    <property type="match status" value="1"/>
</dbReference>
<gene>
    <name evidence="5" type="ORF">AALT52_04005</name>
</gene>
<feature type="region of interest" description="Disordered" evidence="2">
    <location>
        <begin position="203"/>
        <end position="235"/>
    </location>
</feature>
<dbReference type="Pfam" id="PF21984">
    <property type="entry name" value="DnaD_N"/>
    <property type="match status" value="1"/>
</dbReference>
<dbReference type="InterPro" id="IPR034829">
    <property type="entry name" value="DnaD-like_sf"/>
</dbReference>
<dbReference type="Gene3D" id="1.10.10.10">
    <property type="entry name" value="Winged helix-like DNA-binding domain superfamily/Winged helix DNA-binding domain"/>
    <property type="match status" value="1"/>
</dbReference>
<reference evidence="5 6" key="1">
    <citation type="submission" date="2024-03" db="EMBL/GenBank/DDBJ databases">
        <title>Mouse gut bacterial collection (mGBC) of GemPharmatech.</title>
        <authorList>
            <person name="He Y."/>
            <person name="Dong L."/>
            <person name="Wu D."/>
            <person name="Gao X."/>
            <person name="Lin Z."/>
        </authorList>
    </citation>
    <scope>NUCLEOTIDE SEQUENCE [LARGE SCALE GENOMIC DNA]</scope>
    <source>
        <strain evidence="5 6">15-30</strain>
    </source>
</reference>
<evidence type="ECO:0000256" key="1">
    <source>
        <dbReference type="ARBA" id="ARBA00093462"/>
    </source>
</evidence>
<evidence type="ECO:0000259" key="4">
    <source>
        <dbReference type="Pfam" id="PF21984"/>
    </source>
</evidence>
<dbReference type="PANTHER" id="PTHR37293">
    <property type="entry name" value="PHAGE REPLICATION PROTEIN-RELATED"/>
    <property type="match status" value="1"/>
</dbReference>
<dbReference type="SUPFAM" id="SSF158499">
    <property type="entry name" value="DnaD domain-like"/>
    <property type="match status" value="1"/>
</dbReference>
<protein>
    <submittedName>
        <fullName evidence="5">DnaD domain protein</fullName>
    </submittedName>
</protein>
<comment type="similarity">
    <text evidence="1">Belongs to the DnaB/DnaD family.</text>
</comment>
<feature type="compositionally biased region" description="Basic and acidic residues" evidence="2">
    <location>
        <begin position="208"/>
        <end position="220"/>
    </location>
</feature>
<dbReference type="InterPro" id="IPR036388">
    <property type="entry name" value="WH-like_DNA-bd_sf"/>
</dbReference>
<proteinExistence type="inferred from homology"/>
<comment type="caution">
    <text evidence="5">The sequence shown here is derived from an EMBL/GenBank/DDBJ whole genome shotgun (WGS) entry which is preliminary data.</text>
</comment>
<feature type="domain" description="DnaB/C C-terminal" evidence="3">
    <location>
        <begin position="130"/>
        <end position="198"/>
    </location>
</feature>
<dbReference type="InterPro" id="IPR006343">
    <property type="entry name" value="DnaB/C_C"/>
</dbReference>
<dbReference type="Pfam" id="PF07261">
    <property type="entry name" value="DnaB_2"/>
    <property type="match status" value="1"/>
</dbReference>
<dbReference type="PANTHER" id="PTHR37293:SF6">
    <property type="entry name" value="DNA REPLICATION PROTEIN DNAD"/>
    <property type="match status" value="1"/>
</dbReference>
<dbReference type="InterPro" id="IPR053843">
    <property type="entry name" value="DnaD_N"/>
</dbReference>
<dbReference type="EMBL" id="JBCLUF010000010">
    <property type="protein sequence ID" value="MEY8662055.1"/>
    <property type="molecule type" value="Genomic_DNA"/>
</dbReference>
<dbReference type="Proteomes" id="UP001565236">
    <property type="component" value="Unassembled WGS sequence"/>
</dbReference>
<accession>A0ABV4DNM3</accession>
<dbReference type="NCBIfam" id="TIGR01446">
    <property type="entry name" value="DnaD_dom"/>
    <property type="match status" value="1"/>
</dbReference>